<evidence type="ECO:0000256" key="4">
    <source>
        <dbReference type="ARBA" id="ARBA00022729"/>
    </source>
</evidence>
<dbReference type="EMBL" id="CP011541">
    <property type="protein sequence ID" value="AKK03952.1"/>
    <property type="molecule type" value="Genomic_DNA"/>
</dbReference>
<dbReference type="GO" id="GO:0046872">
    <property type="term" value="F:metal ion binding"/>
    <property type="evidence" value="ECO:0007669"/>
    <property type="project" value="UniProtKB-KW"/>
</dbReference>
<dbReference type="Pfam" id="PF01297">
    <property type="entry name" value="ZnuA"/>
    <property type="match status" value="1"/>
</dbReference>
<keyword evidence="8" id="KW-1185">Reference proteome</keyword>
<dbReference type="PANTHER" id="PTHR42953">
    <property type="entry name" value="HIGH-AFFINITY ZINC UPTAKE SYSTEM PROTEIN ZNUA-RELATED"/>
    <property type="match status" value="1"/>
</dbReference>
<sequence>MNSGNLLSRKVARTATALLASAAAAIGLSACSTSEDSSKTAETKDAISIVASTPIWADVADLVVDDDSIKIESIIEGNNIDPHGFEPSAAQMAKAEKANIIVAGGGGYDSWLYSAVDENKVIHALPLTEHDHEGHDHEGHDHGTEAAAGHEGHNHGTETATATAAAGHEGHNHGGAEGAADNEHIWYDTTSLTEVANEIAKKVTELKPGAKVNPQAVEKKVGELDKRLHALHGADVAQTHPLGDHILAHTELHDVTPEGYRKTTLSESEPAAADVNAFLEAIEAGKIQVLLDSPQTETEYSKKIRSAAEAKHIPVVNIYETPEKGTNFFDLYDQTITKLEEATKAVPHTH</sequence>
<dbReference type="SUPFAM" id="SSF53807">
    <property type="entry name" value="Helical backbone' metal receptor"/>
    <property type="match status" value="1"/>
</dbReference>
<dbReference type="InterPro" id="IPR006127">
    <property type="entry name" value="ZnuA-like"/>
</dbReference>
<evidence type="ECO:0000256" key="1">
    <source>
        <dbReference type="ARBA" id="ARBA00004196"/>
    </source>
</evidence>
<keyword evidence="4 6" id="KW-0732">Signal</keyword>
<dbReference type="KEGG" id="cei:CEPID_10615"/>
<gene>
    <name evidence="7" type="ORF">CEPID_10615</name>
</gene>
<keyword evidence="3" id="KW-0479">Metal-binding</keyword>
<keyword evidence="2" id="KW-0813">Transport</keyword>
<evidence type="ECO:0000256" key="3">
    <source>
        <dbReference type="ARBA" id="ARBA00022723"/>
    </source>
</evidence>
<dbReference type="GO" id="GO:0030313">
    <property type="term" value="C:cell envelope"/>
    <property type="evidence" value="ECO:0007669"/>
    <property type="project" value="UniProtKB-SubCell"/>
</dbReference>
<dbReference type="STRING" id="1050174.CEPID_10615"/>
<evidence type="ECO:0000256" key="5">
    <source>
        <dbReference type="SAM" id="MobiDB-lite"/>
    </source>
</evidence>
<organism evidence="7 8">
    <name type="scientific">Corynebacterium epidermidicanis</name>
    <dbReference type="NCBI Taxonomy" id="1050174"/>
    <lineage>
        <taxon>Bacteria</taxon>
        <taxon>Bacillati</taxon>
        <taxon>Actinomycetota</taxon>
        <taxon>Actinomycetes</taxon>
        <taxon>Mycobacteriales</taxon>
        <taxon>Corynebacteriaceae</taxon>
        <taxon>Corynebacterium</taxon>
    </lineage>
</organism>
<dbReference type="RefSeq" id="WP_047240877.1">
    <property type="nucleotide sequence ID" value="NZ_CP011541.1"/>
</dbReference>
<protein>
    <submittedName>
        <fullName evidence="7">ABC-type metal ion transport system, periplasmic component/surface adhesin</fullName>
    </submittedName>
</protein>
<feature type="region of interest" description="Disordered" evidence="5">
    <location>
        <begin position="131"/>
        <end position="158"/>
    </location>
</feature>
<proteinExistence type="predicted"/>
<feature type="chain" id="PRO_5038543487" evidence="6">
    <location>
        <begin position="26"/>
        <end position="350"/>
    </location>
</feature>
<dbReference type="AlphaFoldDB" id="A0A0G3GYK6"/>
<accession>A0A0G3GYK6</accession>
<dbReference type="InterPro" id="IPR050492">
    <property type="entry name" value="Bact_metal-bind_prot9"/>
</dbReference>
<dbReference type="PATRIC" id="fig|1050174.4.peg.2137"/>
<evidence type="ECO:0000313" key="8">
    <source>
        <dbReference type="Proteomes" id="UP000035368"/>
    </source>
</evidence>
<dbReference type="Gene3D" id="3.40.50.1980">
    <property type="entry name" value="Nitrogenase molybdenum iron protein domain"/>
    <property type="match status" value="2"/>
</dbReference>
<comment type="subcellular location">
    <subcellularLocation>
        <location evidence="1">Cell envelope</location>
    </subcellularLocation>
</comment>
<feature type="signal peptide" evidence="6">
    <location>
        <begin position="1"/>
        <end position="25"/>
    </location>
</feature>
<dbReference type="PANTHER" id="PTHR42953:SF1">
    <property type="entry name" value="METAL-BINDING PROTEIN HI_0362-RELATED"/>
    <property type="match status" value="1"/>
</dbReference>
<name>A0A0G3GYK6_9CORY</name>
<feature type="compositionally biased region" description="Basic and acidic residues" evidence="5">
    <location>
        <begin position="131"/>
        <end position="156"/>
    </location>
</feature>
<dbReference type="GO" id="GO:0030001">
    <property type="term" value="P:metal ion transport"/>
    <property type="evidence" value="ECO:0007669"/>
    <property type="project" value="InterPro"/>
</dbReference>
<dbReference type="Proteomes" id="UP000035368">
    <property type="component" value="Chromosome"/>
</dbReference>
<evidence type="ECO:0000256" key="2">
    <source>
        <dbReference type="ARBA" id="ARBA00022448"/>
    </source>
</evidence>
<reference evidence="7 8" key="1">
    <citation type="submission" date="2015-05" db="EMBL/GenBank/DDBJ databases">
        <title>Complete genome sequence of Corynebacterium epidermidicanis DSM 45586, isolated from the skin of a dog suffering from pruritus.</title>
        <authorList>
            <person name="Ruckert C."/>
            <person name="Albersmeier A."/>
            <person name="Winkler A."/>
            <person name="Tauch A."/>
        </authorList>
    </citation>
    <scope>NUCLEOTIDE SEQUENCE [LARGE SCALE GENOMIC DNA]</scope>
    <source>
        <strain evidence="7 8">DSM 45586</strain>
    </source>
</reference>
<evidence type="ECO:0000313" key="7">
    <source>
        <dbReference type="EMBL" id="AKK03952.1"/>
    </source>
</evidence>
<evidence type="ECO:0000256" key="6">
    <source>
        <dbReference type="SAM" id="SignalP"/>
    </source>
</evidence>
<dbReference type="OrthoDB" id="5296019at2"/>